<evidence type="ECO:0000256" key="3">
    <source>
        <dbReference type="ARBA" id="ARBA00023110"/>
    </source>
</evidence>
<dbReference type="PANTHER" id="PTHR43811:SF19">
    <property type="entry name" value="39 KDA FK506-BINDING NUCLEAR PROTEIN"/>
    <property type="match status" value="1"/>
</dbReference>
<evidence type="ECO:0000259" key="8">
    <source>
        <dbReference type="PROSITE" id="PS50059"/>
    </source>
</evidence>
<dbReference type="InterPro" id="IPR046357">
    <property type="entry name" value="PPIase_dom_sf"/>
</dbReference>
<evidence type="ECO:0000256" key="2">
    <source>
        <dbReference type="ARBA" id="ARBA00006577"/>
    </source>
</evidence>
<keyword evidence="4 5" id="KW-0413">Isomerase</keyword>
<dbReference type="STRING" id="1921010.MMIC_P0454"/>
<feature type="domain" description="PPIase FKBP-type" evidence="8">
    <location>
        <begin position="82"/>
        <end position="168"/>
    </location>
</feature>
<evidence type="ECO:0000256" key="4">
    <source>
        <dbReference type="ARBA" id="ARBA00023235"/>
    </source>
</evidence>
<dbReference type="EC" id="5.2.1.8" evidence="6"/>
<dbReference type="Proteomes" id="UP000231632">
    <property type="component" value="Unassembled WGS sequence"/>
</dbReference>
<sequence length="169" mass="19015">MMRFQLPALLISTFIALFGLTGCGGDSGQTPEQANIATENLAKGKAFMEANKDKEGIISLDSGIQYRVISEGDEESRRPKLADSVKIHYRSFHIDGSELYNTRNEAEPQTVEVKHAILGWRKVLPLMNIGSKWMVYVPSYLAYSSKGYKDTIAPHETLIFEIELMEIVW</sequence>
<dbReference type="GO" id="GO:0006457">
    <property type="term" value="P:protein folding"/>
    <property type="evidence" value="ECO:0007669"/>
    <property type="project" value="InterPro"/>
</dbReference>
<dbReference type="Gene3D" id="3.10.50.40">
    <property type="match status" value="1"/>
</dbReference>
<dbReference type="Gene3D" id="6.10.250.2970">
    <property type="match status" value="1"/>
</dbReference>
<comment type="similarity">
    <text evidence="2 6">Belongs to the FKBP-type PPIase family.</text>
</comment>
<keyword evidence="10" id="KW-1185">Reference proteome</keyword>
<dbReference type="InterPro" id="IPR000774">
    <property type="entry name" value="PPIase_FKBP_N"/>
</dbReference>
<evidence type="ECO:0000313" key="10">
    <source>
        <dbReference type="Proteomes" id="UP000231632"/>
    </source>
</evidence>
<dbReference type="AlphaFoldDB" id="A0A1L8CKT9"/>
<feature type="signal peptide" evidence="7">
    <location>
        <begin position="1"/>
        <end position="24"/>
    </location>
</feature>
<gene>
    <name evidence="9" type="ORF">MMIC_P0454</name>
</gene>
<dbReference type="PROSITE" id="PS50059">
    <property type="entry name" value="FKBP_PPIASE"/>
    <property type="match status" value="1"/>
</dbReference>
<organism evidence="9 10">
    <name type="scientific">Mariprofundus micogutta</name>
    <dbReference type="NCBI Taxonomy" id="1921010"/>
    <lineage>
        <taxon>Bacteria</taxon>
        <taxon>Pseudomonadati</taxon>
        <taxon>Pseudomonadota</taxon>
        <taxon>Candidatius Mariprofundia</taxon>
        <taxon>Mariprofundales</taxon>
        <taxon>Mariprofundaceae</taxon>
        <taxon>Mariprofundus</taxon>
    </lineage>
</organism>
<dbReference type="Pfam" id="PF00254">
    <property type="entry name" value="FKBP_C"/>
    <property type="match status" value="1"/>
</dbReference>
<dbReference type="RefSeq" id="WP_072658693.1">
    <property type="nucleotide sequence ID" value="NZ_BDFD01000002.1"/>
</dbReference>
<keyword evidence="7" id="KW-0732">Signal</keyword>
<evidence type="ECO:0000256" key="6">
    <source>
        <dbReference type="RuleBase" id="RU003915"/>
    </source>
</evidence>
<evidence type="ECO:0000313" key="9">
    <source>
        <dbReference type="EMBL" id="GAV19520.1"/>
    </source>
</evidence>
<proteinExistence type="inferred from homology"/>
<comment type="catalytic activity">
    <reaction evidence="1 5 6">
        <text>[protein]-peptidylproline (omega=180) = [protein]-peptidylproline (omega=0)</text>
        <dbReference type="Rhea" id="RHEA:16237"/>
        <dbReference type="Rhea" id="RHEA-COMP:10747"/>
        <dbReference type="Rhea" id="RHEA-COMP:10748"/>
        <dbReference type="ChEBI" id="CHEBI:83833"/>
        <dbReference type="ChEBI" id="CHEBI:83834"/>
        <dbReference type="EC" id="5.2.1.8"/>
    </reaction>
</comment>
<evidence type="ECO:0000256" key="7">
    <source>
        <dbReference type="SAM" id="SignalP"/>
    </source>
</evidence>
<dbReference type="GO" id="GO:0003755">
    <property type="term" value="F:peptidyl-prolyl cis-trans isomerase activity"/>
    <property type="evidence" value="ECO:0007669"/>
    <property type="project" value="UniProtKB-UniRule"/>
</dbReference>
<feature type="chain" id="PRO_5012250780" description="Peptidyl-prolyl cis-trans isomerase" evidence="7">
    <location>
        <begin position="25"/>
        <end position="169"/>
    </location>
</feature>
<evidence type="ECO:0000256" key="1">
    <source>
        <dbReference type="ARBA" id="ARBA00000971"/>
    </source>
</evidence>
<dbReference type="OrthoDB" id="280278at2"/>
<dbReference type="EMBL" id="BDFD01000002">
    <property type="protein sequence ID" value="GAV19520.1"/>
    <property type="molecule type" value="Genomic_DNA"/>
</dbReference>
<dbReference type="InterPro" id="IPR001179">
    <property type="entry name" value="PPIase_FKBP_dom"/>
</dbReference>
<comment type="caution">
    <text evidence="9">The sequence shown here is derived from an EMBL/GenBank/DDBJ whole genome shotgun (WGS) entry which is preliminary data.</text>
</comment>
<dbReference type="SUPFAM" id="SSF54534">
    <property type="entry name" value="FKBP-like"/>
    <property type="match status" value="1"/>
</dbReference>
<dbReference type="PROSITE" id="PS51257">
    <property type="entry name" value="PROKAR_LIPOPROTEIN"/>
    <property type="match status" value="1"/>
</dbReference>
<dbReference type="Pfam" id="PF01346">
    <property type="entry name" value="FKBP_N"/>
    <property type="match status" value="1"/>
</dbReference>
<reference evidence="9 10" key="1">
    <citation type="journal article" date="2017" name="Arch. Microbiol.">
        <title>Mariprofundus micogutta sp. nov., a novel iron-oxidizing zetaproteobacterium isolated from a deep-sea hydrothermal field at the Bayonnaise knoll of the Izu-Ogasawara arc, and a description of Mariprofundales ord. nov. and Zetaproteobacteria classis nov.</title>
        <authorList>
            <person name="Makita H."/>
            <person name="Tanaka E."/>
            <person name="Mitsunobu S."/>
            <person name="Miyazaki M."/>
            <person name="Nunoura T."/>
            <person name="Uematsu K."/>
            <person name="Takaki Y."/>
            <person name="Nishi S."/>
            <person name="Shimamura S."/>
            <person name="Takai K."/>
        </authorList>
    </citation>
    <scope>NUCLEOTIDE SEQUENCE [LARGE SCALE GENOMIC DNA]</scope>
    <source>
        <strain evidence="9 10">ET2</strain>
    </source>
</reference>
<keyword evidence="3 5" id="KW-0697">Rotamase</keyword>
<accession>A0A1L8CKT9</accession>
<evidence type="ECO:0000256" key="5">
    <source>
        <dbReference type="PROSITE-ProRule" id="PRU00277"/>
    </source>
</evidence>
<dbReference type="PANTHER" id="PTHR43811">
    <property type="entry name" value="FKBP-TYPE PEPTIDYL-PROLYL CIS-TRANS ISOMERASE FKPA"/>
    <property type="match status" value="1"/>
</dbReference>
<name>A0A1L8CKT9_9PROT</name>
<protein>
    <recommendedName>
        <fullName evidence="6">Peptidyl-prolyl cis-trans isomerase</fullName>
        <ecNumber evidence="6">5.2.1.8</ecNumber>
    </recommendedName>
</protein>